<dbReference type="PANTHER" id="PTHR46586">
    <property type="entry name" value="ANKYRIN REPEAT-CONTAINING PROTEIN"/>
    <property type="match status" value="1"/>
</dbReference>
<gene>
    <name evidence="1" type="ORF">DFA_10063</name>
</gene>
<dbReference type="Gene3D" id="1.25.40.20">
    <property type="entry name" value="Ankyrin repeat-containing domain"/>
    <property type="match status" value="1"/>
</dbReference>
<evidence type="ECO:0000313" key="1">
    <source>
        <dbReference type="EMBL" id="EGG15232.1"/>
    </source>
</evidence>
<dbReference type="SUPFAM" id="SSF48403">
    <property type="entry name" value="Ankyrin repeat"/>
    <property type="match status" value="2"/>
</dbReference>
<proteinExistence type="predicted"/>
<dbReference type="OrthoDB" id="76773at2759"/>
<dbReference type="RefSeq" id="XP_004351952.1">
    <property type="nucleotide sequence ID" value="XM_004351900.1"/>
</dbReference>
<dbReference type="Proteomes" id="UP000007797">
    <property type="component" value="Unassembled WGS sequence"/>
</dbReference>
<dbReference type="PANTHER" id="PTHR46586:SF1">
    <property type="entry name" value="ANKYRIN REPEAT-CONTAINING PROTEIN"/>
    <property type="match status" value="1"/>
</dbReference>
<dbReference type="GeneID" id="14867190"/>
<protein>
    <recommendedName>
        <fullName evidence="3">Ankyrin repeat-containing protein</fullName>
    </recommendedName>
</protein>
<organism evidence="1 2">
    <name type="scientific">Cavenderia fasciculata</name>
    <name type="common">Slime mold</name>
    <name type="synonym">Dictyostelium fasciculatum</name>
    <dbReference type="NCBI Taxonomy" id="261658"/>
    <lineage>
        <taxon>Eukaryota</taxon>
        <taxon>Amoebozoa</taxon>
        <taxon>Evosea</taxon>
        <taxon>Eumycetozoa</taxon>
        <taxon>Dictyostelia</taxon>
        <taxon>Acytosteliales</taxon>
        <taxon>Cavenderiaceae</taxon>
        <taxon>Cavenderia</taxon>
    </lineage>
</organism>
<dbReference type="InterPro" id="IPR036770">
    <property type="entry name" value="Ankyrin_rpt-contain_sf"/>
</dbReference>
<evidence type="ECO:0000313" key="2">
    <source>
        <dbReference type="Proteomes" id="UP000007797"/>
    </source>
</evidence>
<evidence type="ECO:0008006" key="3">
    <source>
        <dbReference type="Google" id="ProtNLM"/>
    </source>
</evidence>
<dbReference type="AlphaFoldDB" id="F4Q963"/>
<sequence>MDTTNTTTTITTTNTTNKQLFSLIIGSITLRRMIFSQVKEITTIIVKPMMDLDQRPRSVFVFKWKKLKTNIELLCKYGYYDLVKWAIEIKPGYSMWTDLQNCLRKVIHQASMVGNIDMLEFCLTQVNKMSQASRFIDEASFFGQNPISTPLYFAAVKGQFKALKHVLDNHSRFYIVNGQYQFCIAQALIGACSSKLAAERIQMVLYLLDIGKDQLDAYNYTTSANAAASMGNVDALILLKNASSQIELKSLVGNAIRNGHLETLKYIHSVEPVSKEYFSSSFGTGISDAIRGGHYEMVTYINDHLCPIKDTEHKRWHLTDHFLDCAIHSHSLAMVELIHKLDPQSCSGRATMTNAALNGDLHIVEFLHKNRTEGCLDGTVLDVALAGHYNIAKFLYSNRTEPIGDLKGDMGLPPNIYSMLIKNRSDLIIQ</sequence>
<accession>F4Q963</accession>
<dbReference type="InterPro" id="IPR052050">
    <property type="entry name" value="SecEffector_AnkRepeat"/>
</dbReference>
<name>F4Q963_CACFS</name>
<reference evidence="2" key="1">
    <citation type="journal article" date="2011" name="Genome Res.">
        <title>Phylogeny-wide analysis of social amoeba genomes highlights ancient origins for complex intercellular communication.</title>
        <authorList>
            <person name="Heidel A.J."/>
            <person name="Lawal H.M."/>
            <person name="Felder M."/>
            <person name="Schilde C."/>
            <person name="Helps N.R."/>
            <person name="Tunggal B."/>
            <person name="Rivero F."/>
            <person name="John U."/>
            <person name="Schleicher M."/>
            <person name="Eichinger L."/>
            <person name="Platzer M."/>
            <person name="Noegel A.A."/>
            <person name="Schaap P."/>
            <person name="Gloeckner G."/>
        </authorList>
    </citation>
    <scope>NUCLEOTIDE SEQUENCE [LARGE SCALE GENOMIC DNA]</scope>
    <source>
        <strain evidence="2">SH3</strain>
    </source>
</reference>
<keyword evidence="2" id="KW-1185">Reference proteome</keyword>
<dbReference type="KEGG" id="dfa:DFA_10063"/>
<dbReference type="EMBL" id="GL883026">
    <property type="protein sequence ID" value="EGG15232.1"/>
    <property type="molecule type" value="Genomic_DNA"/>
</dbReference>